<accession>A0A8H7KEH4</accession>
<sequence>MHFTSSLLALLAASAVEAQQFLINELSFGHSGRLSPPDANGQIPGFSIASSGRPLQILSNKVILTPVSPETNEARYGPPARLTTINGWPMWTSVPTDPNVVAAT</sequence>
<feature type="chain" id="PRO_5034626679" evidence="1">
    <location>
        <begin position="19"/>
        <end position="104"/>
    </location>
</feature>
<dbReference type="EMBL" id="JADCTT010000008">
    <property type="protein sequence ID" value="KAF9749370.1"/>
    <property type="molecule type" value="Genomic_DNA"/>
</dbReference>
<evidence type="ECO:0000313" key="3">
    <source>
        <dbReference type="Proteomes" id="UP000616885"/>
    </source>
</evidence>
<evidence type="ECO:0000313" key="2">
    <source>
        <dbReference type="EMBL" id="KAF9749370.1"/>
    </source>
</evidence>
<reference evidence="2" key="1">
    <citation type="submission" date="2020-10" db="EMBL/GenBank/DDBJ databases">
        <title>High-Quality Genome Resource of Clonostachys rosea strain S41 by Oxford Nanopore Long-Read Sequencing.</title>
        <authorList>
            <person name="Wang H."/>
        </authorList>
    </citation>
    <scope>NUCLEOTIDE SEQUENCE</scope>
    <source>
        <strain evidence="2">S41</strain>
    </source>
</reference>
<protein>
    <submittedName>
        <fullName evidence="2">Uncharacterized protein</fullName>
    </submittedName>
</protein>
<comment type="caution">
    <text evidence="2">The sequence shown here is derived from an EMBL/GenBank/DDBJ whole genome shotgun (WGS) entry which is preliminary data.</text>
</comment>
<keyword evidence="1" id="KW-0732">Signal</keyword>
<gene>
    <name evidence="2" type="ORF">IM811_017165</name>
</gene>
<feature type="signal peptide" evidence="1">
    <location>
        <begin position="1"/>
        <end position="18"/>
    </location>
</feature>
<name>A0A8H7KEH4_BIOOC</name>
<evidence type="ECO:0000256" key="1">
    <source>
        <dbReference type="SAM" id="SignalP"/>
    </source>
</evidence>
<dbReference type="AlphaFoldDB" id="A0A8H7KEH4"/>
<dbReference type="Proteomes" id="UP000616885">
    <property type="component" value="Unassembled WGS sequence"/>
</dbReference>
<proteinExistence type="predicted"/>
<organism evidence="2 3">
    <name type="scientific">Bionectria ochroleuca</name>
    <name type="common">Gliocladium roseum</name>
    <dbReference type="NCBI Taxonomy" id="29856"/>
    <lineage>
        <taxon>Eukaryota</taxon>
        <taxon>Fungi</taxon>
        <taxon>Dikarya</taxon>
        <taxon>Ascomycota</taxon>
        <taxon>Pezizomycotina</taxon>
        <taxon>Sordariomycetes</taxon>
        <taxon>Hypocreomycetidae</taxon>
        <taxon>Hypocreales</taxon>
        <taxon>Bionectriaceae</taxon>
        <taxon>Clonostachys</taxon>
    </lineage>
</organism>